<keyword evidence="1" id="KW-0472">Membrane</keyword>
<protein>
    <submittedName>
        <fullName evidence="2">Uncharacterized protein</fullName>
    </submittedName>
</protein>
<reference evidence="2 3" key="1">
    <citation type="submission" date="2020-08" db="EMBL/GenBank/DDBJ databases">
        <title>Genome sequence of Pedobacter roseus KACC 11594T.</title>
        <authorList>
            <person name="Hyun D.-W."/>
            <person name="Bae J.-W."/>
        </authorList>
    </citation>
    <scope>NUCLEOTIDE SEQUENCE [LARGE SCALE GENOMIC DNA]</scope>
    <source>
        <strain evidence="2 3">KACC 11594</strain>
    </source>
</reference>
<dbReference type="RefSeq" id="WP_187590912.1">
    <property type="nucleotide sequence ID" value="NZ_CP060723.1"/>
</dbReference>
<gene>
    <name evidence="2" type="ORF">H9L23_13495</name>
</gene>
<keyword evidence="1" id="KW-0812">Transmembrane</keyword>
<keyword evidence="1" id="KW-1133">Transmembrane helix</keyword>
<dbReference type="EMBL" id="CP060723">
    <property type="protein sequence ID" value="QNN40171.1"/>
    <property type="molecule type" value="Genomic_DNA"/>
</dbReference>
<dbReference type="AlphaFoldDB" id="A0A7G9Q9Z6"/>
<accession>A0A7G9Q9Z6</accession>
<evidence type="ECO:0000313" key="2">
    <source>
        <dbReference type="EMBL" id="QNN40171.1"/>
    </source>
</evidence>
<organism evidence="2 3">
    <name type="scientific">Pedobacter roseus</name>
    <dbReference type="NCBI Taxonomy" id="336820"/>
    <lineage>
        <taxon>Bacteria</taxon>
        <taxon>Pseudomonadati</taxon>
        <taxon>Bacteroidota</taxon>
        <taxon>Sphingobacteriia</taxon>
        <taxon>Sphingobacteriales</taxon>
        <taxon>Sphingobacteriaceae</taxon>
        <taxon>Pedobacter</taxon>
    </lineage>
</organism>
<evidence type="ECO:0000256" key="1">
    <source>
        <dbReference type="SAM" id="Phobius"/>
    </source>
</evidence>
<dbReference type="Proteomes" id="UP000515806">
    <property type="component" value="Chromosome"/>
</dbReference>
<dbReference type="KEGG" id="proe:H9L23_13495"/>
<name>A0A7G9Q9Z6_9SPHI</name>
<sequence>MEALDNIFTLEPKELLEGLPNFQVKLITEMSESGYDYLTIADNWLNTKPKDTVGFGGQPLPASNNIYRDKIMHELEKFICGDEKYEDERKKLSATAGQPIQFILGGISAAIGSVLGTAGAFILPVIVLLLMTGGKISKNGWCEARKELRAASGN</sequence>
<feature type="transmembrane region" description="Helical" evidence="1">
    <location>
        <begin position="102"/>
        <end position="130"/>
    </location>
</feature>
<proteinExistence type="predicted"/>
<evidence type="ECO:0000313" key="3">
    <source>
        <dbReference type="Proteomes" id="UP000515806"/>
    </source>
</evidence>
<keyword evidence="3" id="KW-1185">Reference proteome</keyword>